<dbReference type="InterPro" id="IPR004274">
    <property type="entry name" value="FCP1_dom"/>
</dbReference>
<dbReference type="OrthoDB" id="277011at2759"/>
<dbReference type="PROSITE" id="PS50969">
    <property type="entry name" value="FCP1"/>
    <property type="match status" value="1"/>
</dbReference>
<feature type="compositionally biased region" description="Basic and acidic residues" evidence="1">
    <location>
        <begin position="53"/>
        <end position="66"/>
    </location>
</feature>
<evidence type="ECO:0000313" key="4">
    <source>
        <dbReference type="Proteomes" id="UP000799444"/>
    </source>
</evidence>
<dbReference type="InterPro" id="IPR023214">
    <property type="entry name" value="HAD_sf"/>
</dbReference>
<dbReference type="PANTHER" id="PTHR12210">
    <property type="entry name" value="DULLARD PROTEIN PHOSPHATASE"/>
    <property type="match status" value="1"/>
</dbReference>
<feature type="compositionally biased region" description="Polar residues" evidence="1">
    <location>
        <begin position="68"/>
        <end position="79"/>
    </location>
</feature>
<sequence>MNSLNLIQSIGNTPPPSPPRSRTASESNVLQARSQGDRTQQPNDAGAESVASLDEKDTMGPVRVDRSAYSNNAHESASNSDEKTPLLTEPSQSSYADAKASRAWLIPKRISDGVIGVVRILVTGIVAPGRYVIACFYDQNGHFSLAAPVYKLSRPFTRIRRKAPAADTAAASDSSDGTEKGKRTKRRADAAQSSLKKQLKRSPSVASSSTAITSDSELESERPPTRDEGRDTPSRHTRSKSNASSTADEIAPAKRTIKIKLHNNEETLRQRKAKKGQARGGLSRGGSSQVSPEAAAALKSPTGPAAVSSKLTKFPRAPQPPRPLVPRRQPSYSTAGASAVGPHQKTLIIDLDETLIHSMAKGGRYTTGHMVEVKLQQPVGVGGQVIGPQVPILYYVHKRPHCDEFLKKVCKWYNLVAFTASVQEYADPVIDWLETERKYFAGRLYRQHCTFRNGAYIKDLAQVEPDLSKVMIIDNSPMSYIFHEDNAIPIEGWISDPTDNDLLHLIPLLEGLQYVTDVRALLALRLGEPQST</sequence>
<evidence type="ECO:0000256" key="1">
    <source>
        <dbReference type="SAM" id="MobiDB-lite"/>
    </source>
</evidence>
<dbReference type="InterPro" id="IPR011948">
    <property type="entry name" value="Dullard_phosphatase"/>
</dbReference>
<dbReference type="NCBIfam" id="TIGR02251">
    <property type="entry name" value="HIF-SF_euk"/>
    <property type="match status" value="1"/>
</dbReference>
<gene>
    <name evidence="3" type="ORF">EJ04DRAFT_488436</name>
</gene>
<reference evidence="3" key="1">
    <citation type="journal article" date="2020" name="Stud. Mycol.">
        <title>101 Dothideomycetes genomes: a test case for predicting lifestyles and emergence of pathogens.</title>
        <authorList>
            <person name="Haridas S."/>
            <person name="Albert R."/>
            <person name="Binder M."/>
            <person name="Bloem J."/>
            <person name="Labutti K."/>
            <person name="Salamov A."/>
            <person name="Andreopoulos B."/>
            <person name="Baker S."/>
            <person name="Barry K."/>
            <person name="Bills G."/>
            <person name="Bluhm B."/>
            <person name="Cannon C."/>
            <person name="Castanera R."/>
            <person name="Culley D."/>
            <person name="Daum C."/>
            <person name="Ezra D."/>
            <person name="Gonzalez J."/>
            <person name="Henrissat B."/>
            <person name="Kuo A."/>
            <person name="Liang C."/>
            <person name="Lipzen A."/>
            <person name="Lutzoni F."/>
            <person name="Magnuson J."/>
            <person name="Mondo S."/>
            <person name="Nolan M."/>
            <person name="Ohm R."/>
            <person name="Pangilinan J."/>
            <person name="Park H.-J."/>
            <person name="Ramirez L."/>
            <person name="Alfaro M."/>
            <person name="Sun H."/>
            <person name="Tritt A."/>
            <person name="Yoshinaga Y."/>
            <person name="Zwiers L.-H."/>
            <person name="Turgeon B."/>
            <person name="Goodwin S."/>
            <person name="Spatafora J."/>
            <person name="Crous P."/>
            <person name="Grigoriev I."/>
        </authorList>
    </citation>
    <scope>NUCLEOTIDE SEQUENCE</scope>
    <source>
        <strain evidence="3">CBS 125425</strain>
    </source>
</reference>
<feature type="compositionally biased region" description="Polar residues" evidence="1">
    <location>
        <begin position="1"/>
        <end position="12"/>
    </location>
</feature>
<feature type="compositionally biased region" description="Polar residues" evidence="1">
    <location>
        <begin position="24"/>
        <end position="43"/>
    </location>
</feature>
<dbReference type="FunFam" id="3.40.50.1000:FF:000089">
    <property type="entry name" value="NIF domain protein"/>
    <property type="match status" value="1"/>
</dbReference>
<dbReference type="SMART" id="SM00577">
    <property type="entry name" value="CPDc"/>
    <property type="match status" value="1"/>
</dbReference>
<feature type="region of interest" description="Disordered" evidence="1">
    <location>
        <begin position="1"/>
        <end position="93"/>
    </location>
</feature>
<name>A0A9P4R5Z0_9PLEO</name>
<comment type="caution">
    <text evidence="3">The sequence shown here is derived from an EMBL/GenBank/DDBJ whole genome shotgun (WGS) entry which is preliminary data.</text>
</comment>
<feature type="compositionally biased region" description="Basic and acidic residues" evidence="1">
    <location>
        <begin position="219"/>
        <end position="234"/>
    </location>
</feature>
<keyword evidence="4" id="KW-1185">Reference proteome</keyword>
<dbReference type="EMBL" id="ML996117">
    <property type="protein sequence ID" value="KAF2737362.1"/>
    <property type="molecule type" value="Genomic_DNA"/>
</dbReference>
<proteinExistence type="predicted"/>
<dbReference type="Pfam" id="PF03031">
    <property type="entry name" value="NIF"/>
    <property type="match status" value="1"/>
</dbReference>
<dbReference type="InterPro" id="IPR050365">
    <property type="entry name" value="TIM50"/>
</dbReference>
<dbReference type="GO" id="GO:0016791">
    <property type="term" value="F:phosphatase activity"/>
    <property type="evidence" value="ECO:0007669"/>
    <property type="project" value="InterPro"/>
</dbReference>
<accession>A0A9P4R5Z0</accession>
<protein>
    <recommendedName>
        <fullName evidence="2">FCP1 homology domain-containing protein</fullName>
    </recommendedName>
</protein>
<evidence type="ECO:0000313" key="3">
    <source>
        <dbReference type="EMBL" id="KAF2737362.1"/>
    </source>
</evidence>
<feature type="compositionally biased region" description="Polar residues" evidence="1">
    <location>
        <begin position="204"/>
        <end position="215"/>
    </location>
</feature>
<dbReference type="Proteomes" id="UP000799444">
    <property type="component" value="Unassembled WGS sequence"/>
</dbReference>
<feature type="compositionally biased region" description="Low complexity" evidence="1">
    <location>
        <begin position="165"/>
        <end position="175"/>
    </location>
</feature>
<feature type="domain" description="FCP1 homology" evidence="2">
    <location>
        <begin position="340"/>
        <end position="512"/>
    </location>
</feature>
<dbReference type="CDD" id="cd07521">
    <property type="entry name" value="HAD_FCP1-like"/>
    <property type="match status" value="1"/>
</dbReference>
<organism evidence="3 4">
    <name type="scientific">Polyplosphaeria fusca</name>
    <dbReference type="NCBI Taxonomy" id="682080"/>
    <lineage>
        <taxon>Eukaryota</taxon>
        <taxon>Fungi</taxon>
        <taxon>Dikarya</taxon>
        <taxon>Ascomycota</taxon>
        <taxon>Pezizomycotina</taxon>
        <taxon>Dothideomycetes</taxon>
        <taxon>Pleosporomycetidae</taxon>
        <taxon>Pleosporales</taxon>
        <taxon>Tetraplosphaeriaceae</taxon>
        <taxon>Polyplosphaeria</taxon>
    </lineage>
</organism>
<dbReference type="Gene3D" id="3.40.50.1000">
    <property type="entry name" value="HAD superfamily/HAD-like"/>
    <property type="match status" value="1"/>
</dbReference>
<feature type="region of interest" description="Disordered" evidence="1">
    <location>
        <begin position="162"/>
        <end position="338"/>
    </location>
</feature>
<dbReference type="AlphaFoldDB" id="A0A9P4R5Z0"/>
<dbReference type="InterPro" id="IPR036412">
    <property type="entry name" value="HAD-like_sf"/>
</dbReference>
<evidence type="ECO:0000259" key="2">
    <source>
        <dbReference type="PROSITE" id="PS50969"/>
    </source>
</evidence>
<dbReference type="SUPFAM" id="SSF56784">
    <property type="entry name" value="HAD-like"/>
    <property type="match status" value="1"/>
</dbReference>